<dbReference type="InterPro" id="IPR018490">
    <property type="entry name" value="cNMP-bd_dom_sf"/>
</dbReference>
<evidence type="ECO:0000256" key="5">
    <source>
        <dbReference type="ARBA" id="ARBA00022692"/>
    </source>
</evidence>
<accession>A0A4Y7JB67</accession>
<dbReference type="STRING" id="3469.A0A4Y7JB67"/>
<dbReference type="InterPro" id="IPR014710">
    <property type="entry name" value="RmlC-like_jellyroll"/>
</dbReference>
<reference evidence="16 17" key="1">
    <citation type="journal article" date="2018" name="Science">
        <title>The opium poppy genome and morphinan production.</title>
        <authorList>
            <person name="Guo L."/>
            <person name="Winzer T."/>
            <person name="Yang X."/>
            <person name="Li Y."/>
            <person name="Ning Z."/>
            <person name="He Z."/>
            <person name="Teodor R."/>
            <person name="Lu Y."/>
            <person name="Bowser T.A."/>
            <person name="Graham I.A."/>
            <person name="Ye K."/>
        </authorList>
    </citation>
    <scope>NUCLEOTIDE SEQUENCE [LARGE SCALE GENOMIC DNA]</scope>
    <source>
        <strain evidence="17">cv. HN1</strain>
        <tissue evidence="16">Leaves</tissue>
    </source>
</reference>
<evidence type="ECO:0000256" key="7">
    <source>
        <dbReference type="ARBA" id="ARBA00022989"/>
    </source>
</evidence>
<feature type="transmembrane region" description="Helical" evidence="14">
    <location>
        <begin position="173"/>
        <end position="194"/>
    </location>
</feature>
<keyword evidence="7 14" id="KW-1133">Transmembrane helix</keyword>
<dbReference type="GO" id="GO:0051453">
    <property type="term" value="P:regulation of intracellular pH"/>
    <property type="evidence" value="ECO:0007669"/>
    <property type="project" value="TreeGrafter"/>
</dbReference>
<evidence type="ECO:0000256" key="14">
    <source>
        <dbReference type="SAM" id="Phobius"/>
    </source>
</evidence>
<dbReference type="Proteomes" id="UP000316621">
    <property type="component" value="Chromosome 3"/>
</dbReference>
<evidence type="ECO:0000256" key="13">
    <source>
        <dbReference type="ARBA" id="ARBA00047912"/>
    </source>
</evidence>
<feature type="transmembrane region" description="Helical" evidence="14">
    <location>
        <begin position="330"/>
        <end position="353"/>
    </location>
</feature>
<dbReference type="PANTHER" id="PTHR10110:SF86">
    <property type="entry name" value="SODIUM_HYDROGEN EXCHANGER 7"/>
    <property type="match status" value="1"/>
</dbReference>
<feature type="transmembrane region" description="Helical" evidence="14">
    <location>
        <begin position="220"/>
        <end position="242"/>
    </location>
</feature>
<protein>
    <recommendedName>
        <fullName evidence="15">Cyclic nucleotide-binding domain-containing protein</fullName>
    </recommendedName>
</protein>
<dbReference type="GO" id="GO:0015385">
    <property type="term" value="F:sodium:proton antiporter activity"/>
    <property type="evidence" value="ECO:0007669"/>
    <property type="project" value="InterPro"/>
</dbReference>
<dbReference type="InterPro" id="IPR018422">
    <property type="entry name" value="Cation/H_exchanger_CPA1"/>
</dbReference>
<dbReference type="GO" id="GO:0098719">
    <property type="term" value="P:sodium ion import across plasma membrane"/>
    <property type="evidence" value="ECO:0007669"/>
    <property type="project" value="TreeGrafter"/>
</dbReference>
<evidence type="ECO:0000313" key="17">
    <source>
        <dbReference type="Proteomes" id="UP000316621"/>
    </source>
</evidence>
<evidence type="ECO:0000313" key="16">
    <source>
        <dbReference type="EMBL" id="RZC56969.1"/>
    </source>
</evidence>
<sequence length="1160" mass="130719">MEVHQIKRCIGQMLILAGPGVLLSTVCLGSAMKFAFPYNWSWKTYLLLAGILSATDTVAVMALLKELGTNKKLKTIIEGESLINDGTTIVVYQLFYRMVLGENFSTGDIVKYVTQVSVGAYVHYPLCVGIGLAFGVASVLWLGFIFNDTVIEISLTLAVSYLAYFTAQEGAGVSGVLTVVILGMFYSAVARTAFKGDSQQSLHHFCLPLLSKKNFQSLEMVAYIANTLIFILSGVVIAESVIHSENYTFKHETSWGYLILLYVFVQLSRVIVVGTLYPFLRYFGYGLQWKEAIVLVWSGLRGAVALSMSLSVKRASDSSTFVNHETGTLFLFFTGGIVFMTLIVNGSTTQFLLRSLGMDKLSAAKKRILDYTRYEMMNKALEAFGDLGDDEELGPSEWPTVQKYLACLNNLEEDQVHPHTQSQNEINIDAMNIEDTRVRLLNGVQAAYWGMLEEGRVAQHTATILIGSVDEAMDFVSHDSLCDWKGLRSHVHSPSYYRLLQMSICPRKLASYFTADRLELACCICAAFLRAHRIARRQLHDFIGDSEIASLVINESESEGDEARKFLEDVRYTYPQVLHVVKTRQLTYAVLKHLGEYVQNLEKVGILDEKEMIHLHDSVQTDLKKALRNPPVAKMPKSNDMLRLHPLLRELPSIARVHLEISTKEMTKPHGVSLCEEGTEPNGIWLVSNGVVKWGSKNFRNKHSLHPTFSHGSTLGLYEVLNGKPYICNVITDSVISGFFIESETIRSLLLSDPAAEDILWKESVLAIAKILLPQIFEKMAMHELRSLVVERSDMNVYISEEIIEIAPHSIGFLLEGIIKSVTDPEEMLVSPGVLLPSYGDLSFLSLETSGSKDAIFLHQRTSYQVETRARVIILDMATVEADTQPRRRKSLWNPAAAQSPRCLNREHSGLVSWPEDLFKHKRRQHKARRLVSVRSAGSNDVRKTSFTLKACEGSDENWGRSDMIRLWEDKWCIQGPLATSFARLYAIFNSKHCSLLKVFNPDDHSCYKNLDISRGRLYDIEIAEFTQTVCPLRNLGGGMWQASVLGPCVYKSGVGFLFSQANVLLPSITSLMDLFKFWSKYSVSNSGKEIWKRLPASIFWNVWLERNARSYTGKKRTIKDIITDSKISAFHWAYAIHFIVRYRIRDVIFNWKSLFFGPS</sequence>
<dbReference type="SUPFAM" id="SSF51206">
    <property type="entry name" value="cAMP-binding domain-like"/>
    <property type="match status" value="1"/>
</dbReference>
<keyword evidence="3" id="KW-1003">Cell membrane</keyword>
<feature type="transmembrane region" description="Helical" evidence="14">
    <location>
        <begin position="12"/>
        <end position="32"/>
    </location>
</feature>
<evidence type="ECO:0000256" key="2">
    <source>
        <dbReference type="ARBA" id="ARBA00022448"/>
    </source>
</evidence>
<feature type="transmembrane region" description="Helical" evidence="14">
    <location>
        <begin position="254"/>
        <end position="280"/>
    </location>
</feature>
<dbReference type="OMA" id="CERHINA"/>
<dbReference type="InterPro" id="IPR000595">
    <property type="entry name" value="cNMP-bd_dom"/>
</dbReference>
<keyword evidence="9" id="KW-0406">Ion transport</keyword>
<feature type="transmembrane region" description="Helical" evidence="14">
    <location>
        <begin position="121"/>
        <end position="142"/>
    </location>
</feature>
<evidence type="ECO:0000256" key="4">
    <source>
        <dbReference type="ARBA" id="ARBA00022538"/>
    </source>
</evidence>
<name>A0A4Y7JB67_PAPSO</name>
<keyword evidence="5 14" id="KW-0812">Transmembrane</keyword>
<evidence type="ECO:0000259" key="15">
    <source>
        <dbReference type="PROSITE" id="PS50042"/>
    </source>
</evidence>
<dbReference type="GO" id="GO:0015386">
    <property type="term" value="F:potassium:proton antiporter activity"/>
    <property type="evidence" value="ECO:0007669"/>
    <property type="project" value="TreeGrafter"/>
</dbReference>
<gene>
    <name evidence="16" type="ORF">C5167_015815</name>
</gene>
<evidence type="ECO:0000256" key="11">
    <source>
        <dbReference type="ARBA" id="ARBA00023201"/>
    </source>
</evidence>
<organism evidence="16 17">
    <name type="scientific">Papaver somniferum</name>
    <name type="common">Opium poppy</name>
    <dbReference type="NCBI Taxonomy" id="3469"/>
    <lineage>
        <taxon>Eukaryota</taxon>
        <taxon>Viridiplantae</taxon>
        <taxon>Streptophyta</taxon>
        <taxon>Embryophyta</taxon>
        <taxon>Tracheophyta</taxon>
        <taxon>Spermatophyta</taxon>
        <taxon>Magnoliopsida</taxon>
        <taxon>Ranunculales</taxon>
        <taxon>Papaveraceae</taxon>
        <taxon>Papaveroideae</taxon>
        <taxon>Papaver</taxon>
    </lineage>
</organism>
<evidence type="ECO:0000256" key="1">
    <source>
        <dbReference type="ARBA" id="ARBA00004651"/>
    </source>
</evidence>
<evidence type="ECO:0000256" key="10">
    <source>
        <dbReference type="ARBA" id="ARBA00023136"/>
    </source>
</evidence>
<dbReference type="InterPro" id="IPR006153">
    <property type="entry name" value="Cation/H_exchanger_TM"/>
</dbReference>
<dbReference type="GO" id="GO:0005886">
    <property type="term" value="C:plasma membrane"/>
    <property type="evidence" value="ECO:0007669"/>
    <property type="project" value="UniProtKB-SubCell"/>
</dbReference>
<comment type="catalytic activity">
    <reaction evidence="13">
        <text>K(+)(in) + H(+)(out) = K(+)(out) + H(+)(in)</text>
        <dbReference type="Rhea" id="RHEA:29467"/>
        <dbReference type="ChEBI" id="CHEBI:15378"/>
        <dbReference type="ChEBI" id="CHEBI:29103"/>
    </reaction>
</comment>
<proteinExistence type="predicted"/>
<keyword evidence="10 14" id="KW-0472">Membrane</keyword>
<dbReference type="AlphaFoldDB" id="A0A4Y7JB67"/>
<keyword evidence="8" id="KW-0915">Sodium</keyword>
<comment type="subcellular location">
    <subcellularLocation>
        <location evidence="1">Cell membrane</location>
        <topology evidence="1">Multi-pass membrane protein</topology>
    </subcellularLocation>
</comment>
<keyword evidence="4" id="KW-0633">Potassium transport</keyword>
<dbReference type="Gramene" id="RZC56969">
    <property type="protein sequence ID" value="RZC56969"/>
    <property type="gene ID" value="C5167_015815"/>
</dbReference>
<keyword evidence="17" id="KW-1185">Reference proteome</keyword>
<evidence type="ECO:0000256" key="8">
    <source>
        <dbReference type="ARBA" id="ARBA00023053"/>
    </source>
</evidence>
<keyword evidence="6" id="KW-0630">Potassium</keyword>
<evidence type="ECO:0000256" key="12">
    <source>
        <dbReference type="ARBA" id="ARBA00047524"/>
    </source>
</evidence>
<dbReference type="PROSITE" id="PS50042">
    <property type="entry name" value="CNMP_BINDING_3"/>
    <property type="match status" value="1"/>
</dbReference>
<dbReference type="Pfam" id="PF00999">
    <property type="entry name" value="Na_H_Exchanger"/>
    <property type="match status" value="1"/>
</dbReference>
<dbReference type="GO" id="GO:0009941">
    <property type="term" value="C:chloroplast envelope"/>
    <property type="evidence" value="ECO:0007669"/>
    <property type="project" value="TreeGrafter"/>
</dbReference>
<feature type="domain" description="Cyclic nucleotide-binding" evidence="15">
    <location>
        <begin position="647"/>
        <end position="750"/>
    </location>
</feature>
<dbReference type="PANTHER" id="PTHR10110">
    <property type="entry name" value="SODIUM/HYDROGEN EXCHANGER"/>
    <property type="match status" value="1"/>
</dbReference>
<feature type="transmembrane region" description="Helical" evidence="14">
    <location>
        <begin position="44"/>
        <end position="64"/>
    </location>
</feature>
<comment type="catalytic activity">
    <reaction evidence="12">
        <text>Na(+)(in) + H(+)(out) = Na(+)(out) + H(+)(in)</text>
        <dbReference type="Rhea" id="RHEA:29419"/>
        <dbReference type="ChEBI" id="CHEBI:15378"/>
        <dbReference type="ChEBI" id="CHEBI:29101"/>
    </reaction>
</comment>
<keyword evidence="11" id="KW-0739">Sodium transport</keyword>
<evidence type="ECO:0000256" key="3">
    <source>
        <dbReference type="ARBA" id="ARBA00022475"/>
    </source>
</evidence>
<dbReference type="Gene3D" id="2.60.120.10">
    <property type="entry name" value="Jelly Rolls"/>
    <property type="match status" value="1"/>
</dbReference>
<keyword evidence="2" id="KW-0813">Transport</keyword>
<dbReference type="EMBL" id="CM010717">
    <property type="protein sequence ID" value="RZC56969.1"/>
    <property type="molecule type" value="Genomic_DNA"/>
</dbReference>
<dbReference type="Gene3D" id="6.10.140.1330">
    <property type="match status" value="1"/>
</dbReference>
<evidence type="ECO:0000256" key="6">
    <source>
        <dbReference type="ARBA" id="ARBA00022958"/>
    </source>
</evidence>
<evidence type="ECO:0000256" key="9">
    <source>
        <dbReference type="ARBA" id="ARBA00023065"/>
    </source>
</evidence>